<reference evidence="9 10" key="1">
    <citation type="submission" date="2018-05" db="EMBL/GenBank/DDBJ databases">
        <title>Paenibacillus flagellatus sp. nov., isolated from selenium mineral soil.</title>
        <authorList>
            <person name="Dai X."/>
        </authorList>
    </citation>
    <scope>NUCLEOTIDE SEQUENCE [LARGE SCALE GENOMIC DNA]</scope>
    <source>
        <strain evidence="9 10">DXL2</strain>
    </source>
</reference>
<feature type="transmembrane region" description="Helical" evidence="8">
    <location>
        <begin position="81"/>
        <end position="98"/>
    </location>
</feature>
<sequence length="171" mass="18399">MIDSMAGRMAESLKRANPERTASVAVMRFSLILLLNALATVALCLAIGWATGRLAETAVVLAGFVVLRFFSGGFHLKSSDACVVFSTAIISALPHLSVPDWTMRLTIASAALAALLAPTKVENQIQVSEGHKPWFKLISVLIVCTNFAIGSESLAKAFFVQALLLIPMRRR</sequence>
<dbReference type="SMART" id="SM00793">
    <property type="entry name" value="AgrB"/>
    <property type="match status" value="1"/>
</dbReference>
<evidence type="ECO:0000256" key="4">
    <source>
        <dbReference type="ARBA" id="ARBA00022692"/>
    </source>
</evidence>
<proteinExistence type="predicted"/>
<dbReference type="GO" id="GO:0008233">
    <property type="term" value="F:peptidase activity"/>
    <property type="evidence" value="ECO:0007669"/>
    <property type="project" value="UniProtKB-KW"/>
</dbReference>
<gene>
    <name evidence="9" type="ORF">DLM86_28625</name>
</gene>
<comment type="caution">
    <text evidence="9">The sequence shown here is derived from an EMBL/GenBank/DDBJ whole genome shotgun (WGS) entry which is preliminary data.</text>
</comment>
<evidence type="ECO:0000256" key="5">
    <source>
        <dbReference type="ARBA" id="ARBA00022801"/>
    </source>
</evidence>
<dbReference type="EMBL" id="QJVJ01000017">
    <property type="protein sequence ID" value="PYI50730.1"/>
    <property type="molecule type" value="Genomic_DNA"/>
</dbReference>
<keyword evidence="7 8" id="KW-0472">Membrane</keyword>
<dbReference type="RefSeq" id="WP_110843474.1">
    <property type="nucleotide sequence ID" value="NZ_QJVJ01000017.1"/>
</dbReference>
<protein>
    <submittedName>
        <fullName evidence="9">Accessory regulator AgrB</fullName>
    </submittedName>
</protein>
<keyword evidence="6 8" id="KW-1133">Transmembrane helix</keyword>
<evidence type="ECO:0000313" key="10">
    <source>
        <dbReference type="Proteomes" id="UP000247476"/>
    </source>
</evidence>
<keyword evidence="4 8" id="KW-0812">Transmembrane</keyword>
<keyword evidence="3" id="KW-0645">Protease</keyword>
<feature type="transmembrane region" description="Helical" evidence="8">
    <location>
        <begin position="54"/>
        <end position="74"/>
    </location>
</feature>
<keyword evidence="2" id="KW-0673">Quorum sensing</keyword>
<dbReference type="GO" id="GO:0009372">
    <property type="term" value="P:quorum sensing"/>
    <property type="evidence" value="ECO:0007669"/>
    <property type="project" value="UniProtKB-KW"/>
</dbReference>
<dbReference type="GO" id="GO:0006508">
    <property type="term" value="P:proteolysis"/>
    <property type="evidence" value="ECO:0007669"/>
    <property type="project" value="UniProtKB-KW"/>
</dbReference>
<keyword evidence="1" id="KW-1003">Cell membrane</keyword>
<dbReference type="GO" id="GO:0016020">
    <property type="term" value="C:membrane"/>
    <property type="evidence" value="ECO:0007669"/>
    <property type="project" value="InterPro"/>
</dbReference>
<dbReference type="Proteomes" id="UP000247476">
    <property type="component" value="Unassembled WGS sequence"/>
</dbReference>
<dbReference type="OrthoDB" id="2666767at2"/>
<evidence type="ECO:0000256" key="2">
    <source>
        <dbReference type="ARBA" id="ARBA00022654"/>
    </source>
</evidence>
<dbReference type="Pfam" id="PF04647">
    <property type="entry name" value="AgrB"/>
    <property type="match status" value="1"/>
</dbReference>
<dbReference type="AlphaFoldDB" id="A0A2V5KA73"/>
<feature type="transmembrane region" description="Helical" evidence="8">
    <location>
        <begin position="137"/>
        <end position="166"/>
    </location>
</feature>
<evidence type="ECO:0000256" key="8">
    <source>
        <dbReference type="SAM" id="Phobius"/>
    </source>
</evidence>
<evidence type="ECO:0000256" key="6">
    <source>
        <dbReference type="ARBA" id="ARBA00022989"/>
    </source>
</evidence>
<evidence type="ECO:0000256" key="1">
    <source>
        <dbReference type="ARBA" id="ARBA00022475"/>
    </source>
</evidence>
<keyword evidence="5" id="KW-0378">Hydrolase</keyword>
<name>A0A2V5KA73_9BACL</name>
<keyword evidence="10" id="KW-1185">Reference proteome</keyword>
<accession>A0A2V5KA73</accession>
<organism evidence="9 10">
    <name type="scientific">Paenibacillus flagellatus</name>
    <dbReference type="NCBI Taxonomy" id="2211139"/>
    <lineage>
        <taxon>Bacteria</taxon>
        <taxon>Bacillati</taxon>
        <taxon>Bacillota</taxon>
        <taxon>Bacilli</taxon>
        <taxon>Bacillales</taxon>
        <taxon>Paenibacillaceae</taxon>
        <taxon>Paenibacillus</taxon>
    </lineage>
</organism>
<feature type="transmembrane region" description="Helical" evidence="8">
    <location>
        <begin position="21"/>
        <end position="48"/>
    </location>
</feature>
<evidence type="ECO:0000313" key="9">
    <source>
        <dbReference type="EMBL" id="PYI50730.1"/>
    </source>
</evidence>
<dbReference type="InterPro" id="IPR006741">
    <property type="entry name" value="AgrB"/>
</dbReference>
<evidence type="ECO:0000256" key="7">
    <source>
        <dbReference type="ARBA" id="ARBA00023136"/>
    </source>
</evidence>
<evidence type="ECO:0000256" key="3">
    <source>
        <dbReference type="ARBA" id="ARBA00022670"/>
    </source>
</evidence>